<gene>
    <name evidence="8" type="ORF">HNO51_18640</name>
</gene>
<feature type="transmembrane region" description="Helical" evidence="6">
    <location>
        <begin position="235"/>
        <end position="254"/>
    </location>
</feature>
<feature type="transmembrane region" description="Helical" evidence="6">
    <location>
        <begin position="28"/>
        <end position="46"/>
    </location>
</feature>
<evidence type="ECO:0000313" key="9">
    <source>
        <dbReference type="Proteomes" id="UP000671868"/>
    </source>
</evidence>
<evidence type="ECO:0000256" key="1">
    <source>
        <dbReference type="ARBA" id="ARBA00004141"/>
    </source>
</evidence>
<dbReference type="InterPro" id="IPR000412">
    <property type="entry name" value="ABC_2_transport"/>
</dbReference>
<sequence length="269" mass="30137">MQVMPWLHCLRGVVGRELLRFLHQRSRFLAALVRPLVWLFVFATGFRMALGVAMTEPYQTYILYEVYIVPGLVGMIQLFNGMQSSLSMVYDREMGSMRVLLVSPFPRWYLLLCKLLASTLVSVVQVYVFLAIAWAYGIQAPPLGYLYVLPALLVTGFMVGALGLLLSSLIRQLENFAGVMNFVIFPLFFLSSALYPLWRIREGSYLVYQIAALNPFTHAVEMIRFAMYQRFNAEAVTISVAVAALLLALAILGYNPSRGLLARKGGGGD</sequence>
<dbReference type="InterPro" id="IPR013525">
    <property type="entry name" value="ABC2_TM"/>
</dbReference>
<dbReference type="Proteomes" id="UP000671868">
    <property type="component" value="Chromosome"/>
</dbReference>
<name>A0ABX7WAB5_9GAMM</name>
<dbReference type="EMBL" id="CP053381">
    <property type="protein sequence ID" value="QTP56517.1"/>
    <property type="molecule type" value="Genomic_DNA"/>
</dbReference>
<feature type="domain" description="ABC-2 type transporter transmembrane" evidence="7">
    <location>
        <begin position="13"/>
        <end position="228"/>
    </location>
</feature>
<dbReference type="InterPro" id="IPR051784">
    <property type="entry name" value="Nod_factor_ABC_transporter"/>
</dbReference>
<feature type="transmembrane region" description="Helical" evidence="6">
    <location>
        <begin position="178"/>
        <end position="198"/>
    </location>
</feature>
<evidence type="ECO:0000256" key="5">
    <source>
        <dbReference type="ARBA" id="ARBA00023136"/>
    </source>
</evidence>
<proteinExistence type="inferred from homology"/>
<evidence type="ECO:0000256" key="6">
    <source>
        <dbReference type="SAM" id="Phobius"/>
    </source>
</evidence>
<evidence type="ECO:0000256" key="4">
    <source>
        <dbReference type="ARBA" id="ARBA00022989"/>
    </source>
</evidence>
<dbReference type="PANTHER" id="PTHR43229:SF2">
    <property type="entry name" value="NODULATION PROTEIN J"/>
    <property type="match status" value="1"/>
</dbReference>
<dbReference type="PANTHER" id="PTHR43229">
    <property type="entry name" value="NODULATION PROTEIN J"/>
    <property type="match status" value="1"/>
</dbReference>
<comment type="subcellular location">
    <subcellularLocation>
        <location evidence="1">Membrane</location>
        <topology evidence="1">Multi-pass membrane protein</topology>
    </subcellularLocation>
</comment>
<feature type="transmembrane region" description="Helical" evidence="6">
    <location>
        <begin position="144"/>
        <end position="166"/>
    </location>
</feature>
<keyword evidence="5 6" id="KW-0472">Membrane</keyword>
<keyword evidence="3 6" id="KW-0812">Transmembrane</keyword>
<keyword evidence="9" id="KW-1185">Reference proteome</keyword>
<dbReference type="PRINTS" id="PR00164">
    <property type="entry name" value="ABC2TRNSPORT"/>
</dbReference>
<dbReference type="PIRSF" id="PIRSF006648">
    <property type="entry name" value="DrrB"/>
    <property type="match status" value="1"/>
</dbReference>
<dbReference type="NCBIfam" id="TIGR03861">
    <property type="entry name" value="phenyl_ABC_PedC"/>
    <property type="match status" value="1"/>
</dbReference>
<protein>
    <submittedName>
        <fullName evidence="8">ABC transporter permease</fullName>
    </submittedName>
</protein>
<evidence type="ECO:0000259" key="7">
    <source>
        <dbReference type="Pfam" id="PF01061"/>
    </source>
</evidence>
<evidence type="ECO:0000256" key="3">
    <source>
        <dbReference type="ARBA" id="ARBA00022692"/>
    </source>
</evidence>
<evidence type="ECO:0000256" key="2">
    <source>
        <dbReference type="ARBA" id="ARBA00007783"/>
    </source>
</evidence>
<dbReference type="RefSeq" id="WP_330932874.1">
    <property type="nucleotide sequence ID" value="NZ_CP053381.1"/>
</dbReference>
<dbReference type="InterPro" id="IPR022403">
    <property type="entry name" value="Alc_ABC_transptr_permease"/>
</dbReference>
<accession>A0ABX7WAB5</accession>
<organism evidence="8 9">
    <name type="scientific">Billgrantia sulfidoxydans</name>
    <dbReference type="NCBI Taxonomy" id="2733484"/>
    <lineage>
        <taxon>Bacteria</taxon>
        <taxon>Pseudomonadati</taxon>
        <taxon>Pseudomonadota</taxon>
        <taxon>Gammaproteobacteria</taxon>
        <taxon>Oceanospirillales</taxon>
        <taxon>Halomonadaceae</taxon>
        <taxon>Billgrantia</taxon>
    </lineage>
</organism>
<feature type="transmembrane region" description="Helical" evidence="6">
    <location>
        <begin position="111"/>
        <end position="138"/>
    </location>
</feature>
<dbReference type="Pfam" id="PF01061">
    <property type="entry name" value="ABC2_membrane"/>
    <property type="match status" value="1"/>
</dbReference>
<feature type="transmembrane region" description="Helical" evidence="6">
    <location>
        <begin position="66"/>
        <end position="90"/>
    </location>
</feature>
<reference evidence="8 9" key="1">
    <citation type="journal article" date="2021" name="Front. Microbiol.">
        <title>Aerobic Denitrification and Heterotrophic Sulfur Oxidation in the Genus Halomonas Revealed by Six Novel Species Characterizations and Genome-Based Analysis.</title>
        <authorList>
            <person name="Wang L."/>
            <person name="Shao Z."/>
        </authorList>
    </citation>
    <scope>NUCLEOTIDE SEQUENCE [LARGE SCALE GENOMIC DNA]</scope>
    <source>
        <strain evidence="8 9">MCCC 1A11059</strain>
    </source>
</reference>
<evidence type="ECO:0000313" key="8">
    <source>
        <dbReference type="EMBL" id="QTP56517.1"/>
    </source>
</evidence>
<comment type="similarity">
    <text evidence="2">Belongs to the ABC-2 integral membrane protein family.</text>
</comment>
<keyword evidence="4 6" id="KW-1133">Transmembrane helix</keyword>